<sequence>MAEDSTNALGLEFSQLNVDEKRGTDEDKNSDNNEAPESSVEPPPSAAPSTNNRNLKEREKPYVNPERVKTGGNQRDKLSEEALTERMARIREQNEKIKQRRLDVQADEEAFRKTQEAERAKQAQYRKIQSDIDRTRDQNAKRKMDKVQSREWDSGKPSVERHRQAANRLQAQDFNSQSETVGEPVATDPAGTTSLQSNVDSSNNWIRGGPRGRGRGRGAGNRGRGSNRRESGRPAATSESPTMEDNPPSASS</sequence>
<feature type="region of interest" description="Disordered" evidence="1">
    <location>
        <begin position="1"/>
        <end position="252"/>
    </location>
</feature>
<name>A0A9P5NVM5_GYMJU</name>
<evidence type="ECO:0000313" key="3">
    <source>
        <dbReference type="Proteomes" id="UP000724874"/>
    </source>
</evidence>
<proteinExistence type="predicted"/>
<reference evidence="2" key="1">
    <citation type="submission" date="2020-11" db="EMBL/GenBank/DDBJ databases">
        <authorList>
            <consortium name="DOE Joint Genome Institute"/>
            <person name="Ahrendt S."/>
            <person name="Riley R."/>
            <person name="Andreopoulos W."/>
            <person name="LaButti K."/>
            <person name="Pangilinan J."/>
            <person name="Ruiz-duenas F.J."/>
            <person name="Barrasa J.M."/>
            <person name="Sanchez-Garcia M."/>
            <person name="Camarero S."/>
            <person name="Miyauchi S."/>
            <person name="Serrano A."/>
            <person name="Linde D."/>
            <person name="Babiker R."/>
            <person name="Drula E."/>
            <person name="Ayuso-Fernandez I."/>
            <person name="Pacheco R."/>
            <person name="Padilla G."/>
            <person name="Ferreira P."/>
            <person name="Barriuso J."/>
            <person name="Kellner H."/>
            <person name="Castanera R."/>
            <person name="Alfaro M."/>
            <person name="Ramirez L."/>
            <person name="Pisabarro A.G."/>
            <person name="Kuo A."/>
            <person name="Tritt A."/>
            <person name="Lipzen A."/>
            <person name="He G."/>
            <person name="Yan M."/>
            <person name="Ng V."/>
            <person name="Cullen D."/>
            <person name="Martin F."/>
            <person name="Rosso M.-N."/>
            <person name="Henrissat B."/>
            <person name="Hibbett D."/>
            <person name="Martinez A.T."/>
            <person name="Grigoriev I.V."/>
        </authorList>
    </citation>
    <scope>NUCLEOTIDE SEQUENCE</scope>
    <source>
        <strain evidence="2">AH 44721</strain>
    </source>
</reference>
<dbReference type="EMBL" id="JADNYJ010000020">
    <property type="protein sequence ID" value="KAF8906026.1"/>
    <property type="molecule type" value="Genomic_DNA"/>
</dbReference>
<feature type="compositionally biased region" description="Basic and acidic residues" evidence="1">
    <location>
        <begin position="54"/>
        <end position="121"/>
    </location>
</feature>
<feature type="compositionally biased region" description="Basic and acidic residues" evidence="1">
    <location>
        <begin position="18"/>
        <end position="31"/>
    </location>
</feature>
<dbReference type="OrthoDB" id="2402960at2759"/>
<evidence type="ECO:0000313" key="2">
    <source>
        <dbReference type="EMBL" id="KAF8906026.1"/>
    </source>
</evidence>
<feature type="compositionally biased region" description="Polar residues" evidence="1">
    <location>
        <begin position="190"/>
        <end position="205"/>
    </location>
</feature>
<dbReference type="AlphaFoldDB" id="A0A9P5NVM5"/>
<accession>A0A9P5NVM5</accession>
<dbReference type="Proteomes" id="UP000724874">
    <property type="component" value="Unassembled WGS sequence"/>
</dbReference>
<feature type="compositionally biased region" description="Polar residues" evidence="1">
    <location>
        <begin position="167"/>
        <end position="180"/>
    </location>
</feature>
<gene>
    <name evidence="2" type="ORF">CPB84DRAFT_1770863</name>
</gene>
<organism evidence="2 3">
    <name type="scientific">Gymnopilus junonius</name>
    <name type="common">Spectacular rustgill mushroom</name>
    <name type="synonym">Gymnopilus spectabilis subsp. junonius</name>
    <dbReference type="NCBI Taxonomy" id="109634"/>
    <lineage>
        <taxon>Eukaryota</taxon>
        <taxon>Fungi</taxon>
        <taxon>Dikarya</taxon>
        <taxon>Basidiomycota</taxon>
        <taxon>Agaricomycotina</taxon>
        <taxon>Agaricomycetes</taxon>
        <taxon>Agaricomycetidae</taxon>
        <taxon>Agaricales</taxon>
        <taxon>Agaricineae</taxon>
        <taxon>Hymenogastraceae</taxon>
        <taxon>Gymnopilus</taxon>
    </lineage>
</organism>
<feature type="compositionally biased region" description="Basic and acidic residues" evidence="1">
    <location>
        <begin position="128"/>
        <end position="163"/>
    </location>
</feature>
<feature type="compositionally biased region" description="Polar residues" evidence="1">
    <location>
        <begin position="237"/>
        <end position="252"/>
    </location>
</feature>
<evidence type="ECO:0000256" key="1">
    <source>
        <dbReference type="SAM" id="MobiDB-lite"/>
    </source>
</evidence>
<comment type="caution">
    <text evidence="2">The sequence shown here is derived from an EMBL/GenBank/DDBJ whole genome shotgun (WGS) entry which is preliminary data.</text>
</comment>
<keyword evidence="3" id="KW-1185">Reference proteome</keyword>
<protein>
    <submittedName>
        <fullName evidence="2">Uncharacterized protein</fullName>
    </submittedName>
</protein>